<dbReference type="AlphaFoldDB" id="A0A6S6UHN4"/>
<comment type="similarity">
    <text evidence="10">Belongs to the MurCDEF family. MurF subfamily.</text>
</comment>
<keyword evidence="5 10" id="KW-0067">ATP-binding</keyword>
<gene>
    <name evidence="10" type="primary">murF</name>
    <name evidence="15" type="ORF">HELGO_WM24292</name>
</gene>
<dbReference type="GO" id="GO:0005737">
    <property type="term" value="C:cytoplasm"/>
    <property type="evidence" value="ECO:0007669"/>
    <property type="project" value="UniProtKB-SubCell"/>
</dbReference>
<dbReference type="NCBIfam" id="TIGR01143">
    <property type="entry name" value="murF"/>
    <property type="match status" value="1"/>
</dbReference>
<evidence type="ECO:0000259" key="14">
    <source>
        <dbReference type="Pfam" id="PF08245"/>
    </source>
</evidence>
<keyword evidence="2 10" id="KW-0436">Ligase</keyword>
<protein>
    <recommendedName>
        <fullName evidence="10 11">UDP-N-acetylmuramoyl-tripeptide--D-alanyl-D-alanine ligase</fullName>
        <ecNumber evidence="10 11">6.3.2.10</ecNumber>
    </recommendedName>
    <alternativeName>
        <fullName evidence="10">D-alanyl-D-alanine-adding enzyme</fullName>
    </alternativeName>
</protein>
<evidence type="ECO:0000256" key="1">
    <source>
        <dbReference type="ARBA" id="ARBA00022490"/>
    </source>
</evidence>
<dbReference type="SUPFAM" id="SSF53623">
    <property type="entry name" value="MurD-like peptide ligases, catalytic domain"/>
    <property type="match status" value="1"/>
</dbReference>
<evidence type="ECO:0000256" key="7">
    <source>
        <dbReference type="ARBA" id="ARBA00022984"/>
    </source>
</evidence>
<feature type="domain" description="Mur ligase central" evidence="14">
    <location>
        <begin position="111"/>
        <end position="295"/>
    </location>
</feature>
<keyword evidence="8 10" id="KW-0131">Cell cycle</keyword>
<feature type="domain" description="Mur ligase N-terminal catalytic" evidence="12">
    <location>
        <begin position="30"/>
        <end position="87"/>
    </location>
</feature>
<sequence>MSWLTLFELADMCGGSLRGITDEQAGALNINRVERDSRQVSNGDLFLAIKGESFDAHDFVPQVAGRAGAALVENYVEADIPQVVVNDVRYAMGRLGSAWRNCFANPVIALTGSNGKTTLKEMITAILSGSGNAHATRGNLNNDLGVPLTLYELRPGQHDYAVIEMGANHFGEIDYLAGLVRPDVAVLNNAGAAHLEGFGSVTGVARAKGEIFSGLSDGAVAIINADDDYFEYWRELNTQRRVISFGMDSAEADVKGVSGSNGLLLMGFEEQSVEVSLPLLGRHNAMNALAAAAAVLPLGIKLGAVKAGLEKLQPVKGRLCPLRGSGGELIIDDTYNANPTSALAAVQVLAQQNGRTLLVLGDMGELGVDGMDMHAEIGRQAACLGIDALYGAGEMSVAACDAFGAGAVACADMNELLQSLQTLQLNENNSVLVKGSRSARMERVVDALMNQEVTA</sequence>
<comment type="function">
    <text evidence="10 11">Involved in cell wall formation. Catalyzes the final step in the synthesis of UDP-N-acetylmuramoyl-pentapeptide, the precursor of murein.</text>
</comment>
<dbReference type="GO" id="GO:0047480">
    <property type="term" value="F:UDP-N-acetylmuramoyl-tripeptide-D-alanyl-D-alanine ligase activity"/>
    <property type="evidence" value="ECO:0007669"/>
    <property type="project" value="UniProtKB-UniRule"/>
</dbReference>
<evidence type="ECO:0000256" key="3">
    <source>
        <dbReference type="ARBA" id="ARBA00022618"/>
    </source>
</evidence>
<evidence type="ECO:0000256" key="5">
    <source>
        <dbReference type="ARBA" id="ARBA00022840"/>
    </source>
</evidence>
<comment type="subcellular location">
    <subcellularLocation>
        <location evidence="10 11">Cytoplasm</location>
    </subcellularLocation>
</comment>
<reference evidence="15" key="1">
    <citation type="submission" date="2020-01" db="EMBL/GenBank/DDBJ databases">
        <authorList>
            <person name="Meier V. D."/>
            <person name="Meier V D."/>
        </authorList>
    </citation>
    <scope>NUCLEOTIDE SEQUENCE</scope>
    <source>
        <strain evidence="15">HLG_WM_MAG_09</strain>
    </source>
</reference>
<evidence type="ECO:0000313" key="15">
    <source>
        <dbReference type="EMBL" id="CAA6830231.1"/>
    </source>
</evidence>
<evidence type="ECO:0000259" key="13">
    <source>
        <dbReference type="Pfam" id="PF02875"/>
    </source>
</evidence>
<keyword evidence="4 10" id="KW-0547">Nucleotide-binding</keyword>
<dbReference type="SUPFAM" id="SSF53244">
    <property type="entry name" value="MurD-like peptide ligases, peptide-binding domain"/>
    <property type="match status" value="1"/>
</dbReference>
<comment type="pathway">
    <text evidence="10 11">Cell wall biogenesis; peptidoglycan biosynthesis.</text>
</comment>
<dbReference type="Pfam" id="PF01225">
    <property type="entry name" value="Mur_ligase"/>
    <property type="match status" value="1"/>
</dbReference>
<dbReference type="EMBL" id="CACVAT010000569">
    <property type="protein sequence ID" value="CAA6830231.1"/>
    <property type="molecule type" value="Genomic_DNA"/>
</dbReference>
<keyword evidence="3 10" id="KW-0132">Cell division</keyword>
<dbReference type="HAMAP" id="MF_02019">
    <property type="entry name" value="MurF"/>
    <property type="match status" value="1"/>
</dbReference>
<dbReference type="InterPro" id="IPR013221">
    <property type="entry name" value="Mur_ligase_cen"/>
</dbReference>
<dbReference type="PANTHER" id="PTHR43024:SF1">
    <property type="entry name" value="UDP-N-ACETYLMURAMOYL-TRIPEPTIDE--D-ALANYL-D-ALANINE LIGASE"/>
    <property type="match status" value="1"/>
</dbReference>
<dbReference type="InterPro" id="IPR004101">
    <property type="entry name" value="Mur_ligase_C"/>
</dbReference>
<dbReference type="InterPro" id="IPR000713">
    <property type="entry name" value="Mur_ligase_N"/>
</dbReference>
<proteinExistence type="inferred from homology"/>
<name>A0A6S6UHN4_9GAMM</name>
<evidence type="ECO:0000256" key="2">
    <source>
        <dbReference type="ARBA" id="ARBA00022598"/>
    </source>
</evidence>
<dbReference type="GO" id="GO:0051301">
    <property type="term" value="P:cell division"/>
    <property type="evidence" value="ECO:0007669"/>
    <property type="project" value="UniProtKB-KW"/>
</dbReference>
<dbReference type="GO" id="GO:0005524">
    <property type="term" value="F:ATP binding"/>
    <property type="evidence" value="ECO:0007669"/>
    <property type="project" value="UniProtKB-UniRule"/>
</dbReference>
<dbReference type="GO" id="GO:0008360">
    <property type="term" value="P:regulation of cell shape"/>
    <property type="evidence" value="ECO:0007669"/>
    <property type="project" value="UniProtKB-KW"/>
</dbReference>
<dbReference type="Gene3D" id="3.90.190.20">
    <property type="entry name" value="Mur ligase, C-terminal domain"/>
    <property type="match status" value="1"/>
</dbReference>
<evidence type="ECO:0000256" key="9">
    <source>
        <dbReference type="ARBA" id="ARBA00023316"/>
    </source>
</evidence>
<dbReference type="PANTHER" id="PTHR43024">
    <property type="entry name" value="UDP-N-ACETYLMURAMOYL-TRIPEPTIDE--D-ALANYL-D-ALANINE LIGASE"/>
    <property type="match status" value="1"/>
</dbReference>
<dbReference type="GO" id="GO:0009252">
    <property type="term" value="P:peptidoglycan biosynthetic process"/>
    <property type="evidence" value="ECO:0007669"/>
    <property type="project" value="UniProtKB-UniRule"/>
</dbReference>
<dbReference type="InterPro" id="IPR036565">
    <property type="entry name" value="Mur-like_cat_sf"/>
</dbReference>
<dbReference type="SUPFAM" id="SSF63418">
    <property type="entry name" value="MurE/MurF N-terminal domain"/>
    <property type="match status" value="1"/>
</dbReference>
<dbReference type="Pfam" id="PF08245">
    <property type="entry name" value="Mur_ligase_M"/>
    <property type="match status" value="1"/>
</dbReference>
<dbReference type="InterPro" id="IPR005863">
    <property type="entry name" value="UDP-N-AcMur_synth"/>
</dbReference>
<organism evidence="15">
    <name type="scientific">uncultured Thiotrichaceae bacterium</name>
    <dbReference type="NCBI Taxonomy" id="298394"/>
    <lineage>
        <taxon>Bacteria</taxon>
        <taxon>Pseudomonadati</taxon>
        <taxon>Pseudomonadota</taxon>
        <taxon>Gammaproteobacteria</taxon>
        <taxon>Thiotrichales</taxon>
        <taxon>Thiotrichaceae</taxon>
        <taxon>environmental samples</taxon>
    </lineage>
</organism>
<comment type="catalytic activity">
    <reaction evidence="10 11">
        <text>D-alanyl-D-alanine + UDP-N-acetyl-alpha-D-muramoyl-L-alanyl-gamma-D-glutamyl-meso-2,6-diaminopimelate + ATP = UDP-N-acetyl-alpha-D-muramoyl-L-alanyl-gamma-D-glutamyl-meso-2,6-diaminopimeloyl-D-alanyl-D-alanine + ADP + phosphate + H(+)</text>
        <dbReference type="Rhea" id="RHEA:28374"/>
        <dbReference type="ChEBI" id="CHEBI:15378"/>
        <dbReference type="ChEBI" id="CHEBI:30616"/>
        <dbReference type="ChEBI" id="CHEBI:43474"/>
        <dbReference type="ChEBI" id="CHEBI:57822"/>
        <dbReference type="ChEBI" id="CHEBI:61386"/>
        <dbReference type="ChEBI" id="CHEBI:83905"/>
        <dbReference type="ChEBI" id="CHEBI:456216"/>
        <dbReference type="EC" id="6.3.2.10"/>
    </reaction>
</comment>
<dbReference type="Gene3D" id="3.40.1390.10">
    <property type="entry name" value="MurE/MurF, N-terminal domain"/>
    <property type="match status" value="1"/>
</dbReference>
<dbReference type="InterPro" id="IPR051046">
    <property type="entry name" value="MurCDEF_CellWall_CoF430Synth"/>
</dbReference>
<dbReference type="UniPathway" id="UPA00219"/>
<feature type="domain" description="Mur ligase C-terminal" evidence="13">
    <location>
        <begin position="317"/>
        <end position="437"/>
    </location>
</feature>
<keyword evidence="6 10" id="KW-0133">Cell shape</keyword>
<evidence type="ECO:0000259" key="12">
    <source>
        <dbReference type="Pfam" id="PF01225"/>
    </source>
</evidence>
<dbReference type="InterPro" id="IPR035911">
    <property type="entry name" value="MurE/MurF_N"/>
</dbReference>
<accession>A0A6S6UHN4</accession>
<dbReference type="EC" id="6.3.2.10" evidence="10 11"/>
<evidence type="ECO:0000256" key="6">
    <source>
        <dbReference type="ARBA" id="ARBA00022960"/>
    </source>
</evidence>
<dbReference type="Gene3D" id="3.40.1190.10">
    <property type="entry name" value="Mur-like, catalytic domain"/>
    <property type="match status" value="1"/>
</dbReference>
<keyword evidence="1 10" id="KW-0963">Cytoplasm</keyword>
<dbReference type="InterPro" id="IPR036615">
    <property type="entry name" value="Mur_ligase_C_dom_sf"/>
</dbReference>
<keyword evidence="7 10" id="KW-0573">Peptidoglycan synthesis</keyword>
<evidence type="ECO:0000256" key="10">
    <source>
        <dbReference type="HAMAP-Rule" id="MF_02019"/>
    </source>
</evidence>
<evidence type="ECO:0000256" key="8">
    <source>
        <dbReference type="ARBA" id="ARBA00023306"/>
    </source>
</evidence>
<dbReference type="Pfam" id="PF02875">
    <property type="entry name" value="Mur_ligase_C"/>
    <property type="match status" value="1"/>
</dbReference>
<dbReference type="GO" id="GO:0071555">
    <property type="term" value="P:cell wall organization"/>
    <property type="evidence" value="ECO:0007669"/>
    <property type="project" value="UniProtKB-KW"/>
</dbReference>
<evidence type="ECO:0000256" key="11">
    <source>
        <dbReference type="RuleBase" id="RU004136"/>
    </source>
</evidence>
<feature type="binding site" evidence="10">
    <location>
        <begin position="112"/>
        <end position="118"/>
    </location>
    <ligand>
        <name>ATP</name>
        <dbReference type="ChEBI" id="CHEBI:30616"/>
    </ligand>
</feature>
<evidence type="ECO:0000256" key="4">
    <source>
        <dbReference type="ARBA" id="ARBA00022741"/>
    </source>
</evidence>
<keyword evidence="9 10" id="KW-0961">Cell wall biogenesis/degradation</keyword>